<evidence type="ECO:0000313" key="1">
    <source>
        <dbReference type="EMBL" id="KUM48729.1"/>
    </source>
</evidence>
<protein>
    <submittedName>
        <fullName evidence="1">Uncharacterized protein</fullName>
    </submittedName>
</protein>
<dbReference type="EMBL" id="LKAM01000005">
    <property type="protein sequence ID" value="KUM48729.1"/>
    <property type="molecule type" value="Genomic_DNA"/>
</dbReference>
<comment type="caution">
    <text evidence="1">The sequence shown here is derived from an EMBL/GenBank/DDBJ whole genome shotgun (WGS) entry which is preliminary data.</text>
</comment>
<gene>
    <name evidence="1" type="ORF">ABT39_MTgene4744</name>
</gene>
<reference evidence="1" key="1">
    <citation type="journal article" date="2015" name="Genome Biol. Evol.">
        <title>Organellar Genomes of White Spruce (Picea glauca): Assembly and Annotation.</title>
        <authorList>
            <person name="Jackman S.D."/>
            <person name="Warren R.L."/>
            <person name="Gibb E.A."/>
            <person name="Vandervalk B.P."/>
            <person name="Mohamadi H."/>
            <person name="Chu J."/>
            <person name="Raymond A."/>
            <person name="Pleasance S."/>
            <person name="Coope R."/>
            <person name="Wildung M.R."/>
            <person name="Ritland C.E."/>
            <person name="Bousquet J."/>
            <person name="Jones S.J."/>
            <person name="Bohlmann J."/>
            <person name="Birol I."/>
        </authorList>
    </citation>
    <scope>NUCLEOTIDE SEQUENCE [LARGE SCALE GENOMIC DNA]</scope>
    <source>
        <tissue evidence="1">Flushing bud</tissue>
    </source>
</reference>
<organism evidence="1">
    <name type="scientific">Picea glauca</name>
    <name type="common">White spruce</name>
    <name type="synonym">Pinus glauca</name>
    <dbReference type="NCBI Taxonomy" id="3330"/>
    <lineage>
        <taxon>Eukaryota</taxon>
        <taxon>Viridiplantae</taxon>
        <taxon>Streptophyta</taxon>
        <taxon>Embryophyta</taxon>
        <taxon>Tracheophyta</taxon>
        <taxon>Spermatophyta</taxon>
        <taxon>Pinopsida</taxon>
        <taxon>Pinidae</taxon>
        <taxon>Conifers I</taxon>
        <taxon>Pinales</taxon>
        <taxon>Pinaceae</taxon>
        <taxon>Picea</taxon>
    </lineage>
</organism>
<accession>A0A101M0K3</accession>
<dbReference type="AlphaFoldDB" id="A0A101M0K3"/>
<geneLocation type="mitochondrion" evidence="1"/>
<name>A0A101M0K3_PICGL</name>
<keyword evidence="1" id="KW-0496">Mitochondrion</keyword>
<proteinExistence type="predicted"/>
<sequence>MVLGDNGNSQPVIIELTSSYKSTSIYQLSELNHLSEQIDPARNYIIRFSGWIRHQWHTLIHLAVVRLVILYPQSAIFHTRTCR</sequence>